<feature type="transmembrane region" description="Helical" evidence="1">
    <location>
        <begin position="220"/>
        <end position="243"/>
    </location>
</feature>
<dbReference type="GO" id="GO:0015079">
    <property type="term" value="F:potassium ion transmembrane transporter activity"/>
    <property type="evidence" value="ECO:0007669"/>
    <property type="project" value="InterPro"/>
</dbReference>
<organism evidence="2 3">
    <name type="scientific">Paxillus rubicundulus Ve08.2h10</name>
    <dbReference type="NCBI Taxonomy" id="930991"/>
    <lineage>
        <taxon>Eukaryota</taxon>
        <taxon>Fungi</taxon>
        <taxon>Dikarya</taxon>
        <taxon>Basidiomycota</taxon>
        <taxon>Agaricomycotina</taxon>
        <taxon>Agaricomycetes</taxon>
        <taxon>Agaricomycetidae</taxon>
        <taxon>Boletales</taxon>
        <taxon>Paxilineae</taxon>
        <taxon>Paxillaceae</taxon>
        <taxon>Paxillus</taxon>
    </lineage>
</organism>
<keyword evidence="1" id="KW-0812">Transmembrane</keyword>
<name>A0A0D0DVZ2_9AGAM</name>
<dbReference type="PANTHER" id="PTHR36424">
    <property type="entry name" value="PHEROMONE-REGULATED MEMBRANE PROTEIN 6"/>
    <property type="match status" value="1"/>
</dbReference>
<keyword evidence="1" id="KW-1133">Transmembrane helix</keyword>
<dbReference type="Pfam" id="PF16944">
    <property type="entry name" value="KCH"/>
    <property type="match status" value="1"/>
</dbReference>
<dbReference type="Proteomes" id="UP000054538">
    <property type="component" value="Unassembled WGS sequence"/>
</dbReference>
<evidence type="ECO:0008006" key="4">
    <source>
        <dbReference type="Google" id="ProtNLM"/>
    </source>
</evidence>
<keyword evidence="1" id="KW-0472">Membrane</keyword>
<dbReference type="EMBL" id="KN824865">
    <property type="protein sequence ID" value="KIK99268.1"/>
    <property type="molecule type" value="Genomic_DNA"/>
</dbReference>
<dbReference type="PANTHER" id="PTHR36424:SF1">
    <property type="entry name" value="LOW AFFINITY K(+) TRANSPORTER 1-RELATED"/>
    <property type="match status" value="1"/>
</dbReference>
<sequence>MGAGPAWKREIVPDHKFDFIDTREFTDNGFLMRLKYLWLYIIILKSFLVYISDIFSATTMLTTSTWSNQIFDDCQHQDGCFYIPFNIGKWLFVGCIIFGFLLLAYEARKSKKIIASRDISYAFTNVMANHYYSLRSYDHFCFFDHISNSTKKKDDFAFFIFFTFKSWKRLLLSDGPRQTINALTLYSIYLARRDNGPWYDVSKYFTGNSVSTSALTVSTFFTFVIFAGSLLLLIIAGICYIPLLCYIQGNLKEYVCHKVDKRIAEVIKRRNRERLAKAAALAKKEAMGDYSHLKNKKGEMIAKPLPQPTLPNLSVDDDDDDASVIKRGPSPGSYPQDYYHASENKSIAPSYHTTLVGVDYSDYPPMPAYNTGYSHQAPGAYPQYNPSVATFDQEPPQTYMYDDDYSSSVNLPATAAPISYQQAGPYDTYGHSGMAGNYVADAYDVYQGRATPAIQPQSGDAPRVAHDVQDYPSHYIQQTYAHNYASYGDPYRQYQGHGEQGLHEYGQAM</sequence>
<dbReference type="InterPro" id="IPR031606">
    <property type="entry name" value="Kch1/2"/>
</dbReference>
<keyword evidence="3" id="KW-1185">Reference proteome</keyword>
<dbReference type="STRING" id="930991.A0A0D0DVZ2"/>
<evidence type="ECO:0000256" key="1">
    <source>
        <dbReference type="SAM" id="Phobius"/>
    </source>
</evidence>
<dbReference type="HOGENOM" id="CLU_028299_1_0_1"/>
<dbReference type="GO" id="GO:0005886">
    <property type="term" value="C:plasma membrane"/>
    <property type="evidence" value="ECO:0007669"/>
    <property type="project" value="InterPro"/>
</dbReference>
<reference evidence="3" key="2">
    <citation type="submission" date="2015-01" db="EMBL/GenBank/DDBJ databases">
        <title>Evolutionary Origins and Diversification of the Mycorrhizal Mutualists.</title>
        <authorList>
            <consortium name="DOE Joint Genome Institute"/>
            <consortium name="Mycorrhizal Genomics Consortium"/>
            <person name="Kohler A."/>
            <person name="Kuo A."/>
            <person name="Nagy L.G."/>
            <person name="Floudas D."/>
            <person name="Copeland A."/>
            <person name="Barry K.W."/>
            <person name="Cichocki N."/>
            <person name="Veneault-Fourrey C."/>
            <person name="LaButti K."/>
            <person name="Lindquist E.A."/>
            <person name="Lipzen A."/>
            <person name="Lundell T."/>
            <person name="Morin E."/>
            <person name="Murat C."/>
            <person name="Riley R."/>
            <person name="Ohm R."/>
            <person name="Sun H."/>
            <person name="Tunlid A."/>
            <person name="Henrissat B."/>
            <person name="Grigoriev I.V."/>
            <person name="Hibbett D.S."/>
            <person name="Martin F."/>
        </authorList>
    </citation>
    <scope>NUCLEOTIDE SEQUENCE [LARGE SCALE GENOMIC DNA]</scope>
    <source>
        <strain evidence="3">Ve08.2h10</strain>
    </source>
</reference>
<dbReference type="OrthoDB" id="2128042at2759"/>
<reference evidence="2 3" key="1">
    <citation type="submission" date="2014-04" db="EMBL/GenBank/DDBJ databases">
        <authorList>
            <consortium name="DOE Joint Genome Institute"/>
            <person name="Kuo A."/>
            <person name="Kohler A."/>
            <person name="Jargeat P."/>
            <person name="Nagy L.G."/>
            <person name="Floudas D."/>
            <person name="Copeland A."/>
            <person name="Barry K.W."/>
            <person name="Cichocki N."/>
            <person name="Veneault-Fourrey C."/>
            <person name="LaButti K."/>
            <person name="Lindquist E.A."/>
            <person name="Lipzen A."/>
            <person name="Lundell T."/>
            <person name="Morin E."/>
            <person name="Murat C."/>
            <person name="Sun H."/>
            <person name="Tunlid A."/>
            <person name="Henrissat B."/>
            <person name="Grigoriev I.V."/>
            <person name="Hibbett D.S."/>
            <person name="Martin F."/>
            <person name="Nordberg H.P."/>
            <person name="Cantor M.N."/>
            <person name="Hua S.X."/>
        </authorList>
    </citation>
    <scope>NUCLEOTIDE SEQUENCE [LARGE SCALE GENOMIC DNA]</scope>
    <source>
        <strain evidence="2 3">Ve08.2h10</strain>
    </source>
</reference>
<feature type="transmembrane region" description="Helical" evidence="1">
    <location>
        <begin position="81"/>
        <end position="105"/>
    </location>
</feature>
<dbReference type="InParanoid" id="A0A0D0DVZ2"/>
<protein>
    <recommendedName>
        <fullName evidence="4">Vacuole protein</fullName>
    </recommendedName>
</protein>
<dbReference type="AlphaFoldDB" id="A0A0D0DVZ2"/>
<proteinExistence type="predicted"/>
<gene>
    <name evidence="2" type="ORF">PAXRUDRAFT_132449</name>
</gene>
<feature type="transmembrane region" description="Helical" evidence="1">
    <location>
        <begin position="37"/>
        <end position="61"/>
    </location>
</feature>
<evidence type="ECO:0000313" key="3">
    <source>
        <dbReference type="Proteomes" id="UP000054538"/>
    </source>
</evidence>
<accession>A0A0D0DVZ2</accession>
<evidence type="ECO:0000313" key="2">
    <source>
        <dbReference type="EMBL" id="KIK99268.1"/>
    </source>
</evidence>